<dbReference type="Pfam" id="PF05678">
    <property type="entry name" value="VQ"/>
    <property type="match status" value="1"/>
</dbReference>
<dbReference type="InterPro" id="IPR008889">
    <property type="entry name" value="VQ"/>
</dbReference>
<evidence type="ECO:0000313" key="4">
    <source>
        <dbReference type="Proteomes" id="UP001415857"/>
    </source>
</evidence>
<evidence type="ECO:0000259" key="2">
    <source>
        <dbReference type="Pfam" id="PF05678"/>
    </source>
</evidence>
<dbReference type="Proteomes" id="UP001415857">
    <property type="component" value="Unassembled WGS sequence"/>
</dbReference>
<feature type="compositionally biased region" description="Polar residues" evidence="1">
    <location>
        <begin position="277"/>
        <end position="288"/>
    </location>
</feature>
<dbReference type="PANTHER" id="PTHR33179:SF4">
    <property type="entry name" value="VQ MOTIF-CONTAINING PROTEIN"/>
    <property type="match status" value="1"/>
</dbReference>
<dbReference type="AlphaFoldDB" id="A0AAP0R7U7"/>
<reference evidence="3 4" key="1">
    <citation type="journal article" date="2024" name="Plant J.">
        <title>Genome sequences and population genomics reveal climatic adaptation and genomic divergence between two closely related sweetgum species.</title>
        <authorList>
            <person name="Xu W.Q."/>
            <person name="Ren C.Q."/>
            <person name="Zhang X.Y."/>
            <person name="Comes H.P."/>
            <person name="Liu X.H."/>
            <person name="Li Y.G."/>
            <person name="Kettle C.J."/>
            <person name="Jalonen R."/>
            <person name="Gaisberger H."/>
            <person name="Ma Y.Z."/>
            <person name="Qiu Y.X."/>
        </authorList>
    </citation>
    <scope>NUCLEOTIDE SEQUENCE [LARGE SCALE GENOMIC DNA]</scope>
    <source>
        <strain evidence="3">Hangzhou</strain>
    </source>
</reference>
<keyword evidence="4" id="KW-1185">Reference proteome</keyword>
<dbReference type="EMBL" id="JBBPBK010000013">
    <property type="protein sequence ID" value="KAK9272625.1"/>
    <property type="molecule type" value="Genomic_DNA"/>
</dbReference>
<sequence length="326" mass="34796">MLQEHSASSASSDQTNIVRSNSKKRSRASRRAPTTVLTTDTTNFRAMVQEFTGIPAPPFTSSPFPRSRLDLFGTPSSMRSSHHFDSSTPPYLLRPFAQKLQPQPPPPFVSSSSSSSFPSSSMVDAAATASTTNITSGSSNHTSNSTSINYQLPSDFALLKQHPQNPLNLHNNPILTFQSLLQTPPRYNPLANSAILGSKPQGSLEIPSGDPHLKMGGLEEFGLSHGHVSTHLGGGLQNIVSSDGTASSRRDNHHPPSWGGDGAGSNNDGDQGLLRSLNGNYSHSQRVTNGKLHFSSASSSDFHGDKGSENVSTRSEGMVESWICSD</sequence>
<dbReference type="InterPro" id="IPR039609">
    <property type="entry name" value="VQ_15/22"/>
</dbReference>
<protein>
    <recommendedName>
        <fullName evidence="2">VQ domain-containing protein</fullName>
    </recommendedName>
</protein>
<comment type="caution">
    <text evidence="3">The sequence shown here is derived from an EMBL/GenBank/DDBJ whole genome shotgun (WGS) entry which is preliminary data.</text>
</comment>
<feature type="region of interest" description="Disordered" evidence="1">
    <location>
        <begin position="232"/>
        <end position="326"/>
    </location>
</feature>
<organism evidence="3 4">
    <name type="scientific">Liquidambar formosana</name>
    <name type="common">Formosan gum</name>
    <dbReference type="NCBI Taxonomy" id="63359"/>
    <lineage>
        <taxon>Eukaryota</taxon>
        <taxon>Viridiplantae</taxon>
        <taxon>Streptophyta</taxon>
        <taxon>Embryophyta</taxon>
        <taxon>Tracheophyta</taxon>
        <taxon>Spermatophyta</taxon>
        <taxon>Magnoliopsida</taxon>
        <taxon>eudicotyledons</taxon>
        <taxon>Gunneridae</taxon>
        <taxon>Pentapetalae</taxon>
        <taxon>Saxifragales</taxon>
        <taxon>Altingiaceae</taxon>
        <taxon>Liquidambar</taxon>
    </lineage>
</organism>
<feature type="region of interest" description="Disordered" evidence="1">
    <location>
        <begin position="97"/>
        <end position="120"/>
    </location>
</feature>
<accession>A0AAP0R7U7</accession>
<feature type="region of interest" description="Disordered" evidence="1">
    <location>
        <begin position="1"/>
        <end position="40"/>
    </location>
</feature>
<feature type="compositionally biased region" description="Polar residues" evidence="1">
    <location>
        <begin position="238"/>
        <end position="247"/>
    </location>
</feature>
<feature type="compositionally biased region" description="Polar residues" evidence="1">
    <location>
        <begin position="1"/>
        <end position="18"/>
    </location>
</feature>
<feature type="domain" description="VQ" evidence="2">
    <location>
        <begin position="31"/>
        <end position="58"/>
    </location>
</feature>
<feature type="compositionally biased region" description="Basic residues" evidence="1">
    <location>
        <begin position="21"/>
        <end position="30"/>
    </location>
</feature>
<evidence type="ECO:0000313" key="3">
    <source>
        <dbReference type="EMBL" id="KAK9272625.1"/>
    </source>
</evidence>
<proteinExistence type="predicted"/>
<feature type="compositionally biased region" description="Low complexity" evidence="1">
    <location>
        <begin position="109"/>
        <end position="120"/>
    </location>
</feature>
<evidence type="ECO:0000256" key="1">
    <source>
        <dbReference type="SAM" id="MobiDB-lite"/>
    </source>
</evidence>
<name>A0AAP0R7U7_LIQFO</name>
<dbReference type="PANTHER" id="PTHR33179">
    <property type="entry name" value="VQ MOTIF-CONTAINING PROTEIN"/>
    <property type="match status" value="1"/>
</dbReference>
<gene>
    <name evidence="3" type="ORF">L1049_003001</name>
</gene>